<name>A0A5B8V6R6_9BACT</name>
<dbReference type="Proteomes" id="UP000321533">
    <property type="component" value="Chromosome"/>
</dbReference>
<reference evidence="4 5" key="1">
    <citation type="journal article" date="2016" name="Int. J. Syst. Evol. Microbiol.">
        <title>Panacibacter ginsenosidivorans gen. nov., sp. nov., with ginsenoside converting activity isolated from soil of a ginseng field.</title>
        <authorList>
            <person name="Siddiqi M.Z."/>
            <person name="Muhammad Shafi S."/>
            <person name="Choi K.D."/>
            <person name="Im W.T."/>
        </authorList>
    </citation>
    <scope>NUCLEOTIDE SEQUENCE [LARGE SCALE GENOMIC DNA]</scope>
    <source>
        <strain evidence="4 5">Gsoil1550</strain>
    </source>
</reference>
<dbReference type="Pfam" id="PF18962">
    <property type="entry name" value="Por_Secre_tail"/>
    <property type="match status" value="1"/>
</dbReference>
<evidence type="ECO:0000259" key="3">
    <source>
        <dbReference type="PROSITE" id="PS50853"/>
    </source>
</evidence>
<dbReference type="InterPro" id="IPR013783">
    <property type="entry name" value="Ig-like_fold"/>
</dbReference>
<accession>A0A5B8V6R6</accession>
<proteinExistence type="predicted"/>
<keyword evidence="5" id="KW-1185">Reference proteome</keyword>
<dbReference type="AlphaFoldDB" id="A0A5B8V6R6"/>
<dbReference type="SUPFAM" id="SSF49265">
    <property type="entry name" value="Fibronectin type III"/>
    <property type="match status" value="1"/>
</dbReference>
<evidence type="ECO:0000313" key="4">
    <source>
        <dbReference type="EMBL" id="QEC66909.1"/>
    </source>
</evidence>
<evidence type="ECO:0000313" key="5">
    <source>
        <dbReference type="Proteomes" id="UP000321533"/>
    </source>
</evidence>
<dbReference type="Pfam" id="PF00041">
    <property type="entry name" value="fn3"/>
    <property type="match status" value="1"/>
</dbReference>
<evidence type="ECO:0000256" key="1">
    <source>
        <dbReference type="ARBA" id="ARBA00022729"/>
    </source>
</evidence>
<dbReference type="KEGG" id="pgin:FRZ67_06215"/>
<dbReference type="EMBL" id="CP042435">
    <property type="protein sequence ID" value="QEC66909.1"/>
    <property type="molecule type" value="Genomic_DNA"/>
</dbReference>
<dbReference type="Gene3D" id="2.130.10.130">
    <property type="entry name" value="Integrin alpha, N-terminal"/>
    <property type="match status" value="2"/>
</dbReference>
<dbReference type="OrthoDB" id="103335at2"/>
<dbReference type="SUPFAM" id="SSF69318">
    <property type="entry name" value="Integrin alpha N-terminal domain"/>
    <property type="match status" value="1"/>
</dbReference>
<dbReference type="Pfam" id="PF01833">
    <property type="entry name" value="TIG"/>
    <property type="match status" value="1"/>
</dbReference>
<dbReference type="Pfam" id="PF13517">
    <property type="entry name" value="FG-GAP_3"/>
    <property type="match status" value="2"/>
</dbReference>
<dbReference type="CDD" id="cd00063">
    <property type="entry name" value="FN3"/>
    <property type="match status" value="1"/>
</dbReference>
<dbReference type="InterPro" id="IPR014756">
    <property type="entry name" value="Ig_E-set"/>
</dbReference>
<dbReference type="InterPro" id="IPR026444">
    <property type="entry name" value="Secre_tail"/>
</dbReference>
<dbReference type="SUPFAM" id="SSF117281">
    <property type="entry name" value="Kelch motif"/>
    <property type="match status" value="1"/>
</dbReference>
<feature type="chain" id="PRO_5022927077" evidence="2">
    <location>
        <begin position="20"/>
        <end position="1002"/>
    </location>
</feature>
<dbReference type="Gene3D" id="2.120.10.80">
    <property type="entry name" value="Kelch-type beta propeller"/>
    <property type="match status" value="1"/>
</dbReference>
<dbReference type="InterPro" id="IPR036116">
    <property type="entry name" value="FN3_sf"/>
</dbReference>
<feature type="signal peptide" evidence="2">
    <location>
        <begin position="1"/>
        <end position="19"/>
    </location>
</feature>
<dbReference type="SUPFAM" id="SSF81296">
    <property type="entry name" value="E set domains"/>
    <property type="match status" value="1"/>
</dbReference>
<dbReference type="Gene3D" id="2.60.40.10">
    <property type="entry name" value="Immunoglobulins"/>
    <property type="match status" value="2"/>
</dbReference>
<protein>
    <submittedName>
        <fullName evidence="4">T9SS type A sorting domain-containing protein</fullName>
    </submittedName>
</protein>
<evidence type="ECO:0000256" key="2">
    <source>
        <dbReference type="SAM" id="SignalP"/>
    </source>
</evidence>
<dbReference type="NCBIfam" id="TIGR04183">
    <property type="entry name" value="Por_Secre_tail"/>
    <property type="match status" value="1"/>
</dbReference>
<dbReference type="InterPro" id="IPR028994">
    <property type="entry name" value="Integrin_alpha_N"/>
</dbReference>
<dbReference type="InterPro" id="IPR002909">
    <property type="entry name" value="IPT_dom"/>
</dbReference>
<dbReference type="PROSITE" id="PS50853">
    <property type="entry name" value="FN3"/>
    <property type="match status" value="1"/>
</dbReference>
<dbReference type="InterPro" id="IPR013517">
    <property type="entry name" value="FG-GAP"/>
</dbReference>
<keyword evidence="1 2" id="KW-0732">Signal</keyword>
<organism evidence="4 5">
    <name type="scientific">Panacibacter ginsenosidivorans</name>
    <dbReference type="NCBI Taxonomy" id="1813871"/>
    <lineage>
        <taxon>Bacteria</taxon>
        <taxon>Pseudomonadati</taxon>
        <taxon>Bacteroidota</taxon>
        <taxon>Chitinophagia</taxon>
        <taxon>Chitinophagales</taxon>
        <taxon>Chitinophagaceae</taxon>
        <taxon>Panacibacter</taxon>
    </lineage>
</organism>
<dbReference type="RefSeq" id="WP_147188709.1">
    <property type="nucleotide sequence ID" value="NZ_CP042435.1"/>
</dbReference>
<gene>
    <name evidence="4" type="ORF">FRZ67_06215</name>
</gene>
<dbReference type="InterPro" id="IPR003961">
    <property type="entry name" value="FN3_dom"/>
</dbReference>
<sequence length="1002" mass="109118">MKIFTQIVFACLLSKVMFAQPTVTVSGTLDTWTQQSIPSITATSNTAGFSIGSKGYICAGLECWEYDPGSDTWTQKADFGGVARDNAKGFSIGSKSYLGTGGSRIFWLNDFWEYNPALNIWTRIADFPGNGYRPFCFSIGNKGYAGAGGWDEDYDNSFWEYDPQNNAWSSRANVPGYSRSDAIAFSIAGKGYMGTGIEQFYDYGVLKSNFYNDLWEYNPETDSWARKADIPVDRGRSDAVGFAIGSSGYLGTGYWTDTWGEMETHYKDFWEYDPETNNWTPKADFGGGERRNAVGFSINNLGFMGMGIGGFQDWWKYTPVAVTSVPAITSFSPTSGPIGTTVTITGTNFGANPVDNIVYFGATKATITTATSISLTVTVPIGATYDPITVTTNGLTAYAAKPFNVTFEGGDGPFDDGSFIKELSLATGRSYTWSYPFGITTADFDGDGRADLAESIIYYDSLVVYRNISAVGAFAFAEKIKLPVPIDRFSSYRIPVHASDIDGDGKPDLIAVNEGNSDYYLYNGGVSFFRNKSTSGAISFEQEFFLSYQISRTQDIAIADFNGDGKADLAVLNAGGDPPYLPWYLSIQRNTSAPGNIAFANRDTIFIGEEGKHVNPISIVSRDFDGDHKPDLAWVDNRLNILSIAKNISTTDSIMFAEKTDYSLSLTPYYISSFDVDNDDKQDIVIANRTNTVSVFRNITANGNIAFSSKLDFTINAAARSLAIADLNGDGMPDIAVATDNDPNAVSLLENKSSFGVIDFALNANYDAGSAAANICIGDLDGDGKPDIAVTHQDEDSISILRNLISAENCIPPTALSVAKIRDTAALLRWTLPAEPVSGFKIRYHAVGTSQLIKRNVKGSSNHIILCGLMPNTTYQWQIRSNCLTDTSNWVRGPNFTTTSSFALSGLSMDVDSKISGNNGLKIMPNPNNGNFVIQIQLPIKEALTSLALYNSMGERIWQQAGMLSGTVIKNIVLNNKLSAGIYILKLERNDVYLMQKVVVSK</sequence>
<feature type="domain" description="Fibronectin type-III" evidence="3">
    <location>
        <begin position="812"/>
        <end position="901"/>
    </location>
</feature>
<dbReference type="PANTHER" id="PTHR46580:SF4">
    <property type="entry name" value="ATP_GTP-BINDING PROTEIN"/>
    <property type="match status" value="1"/>
</dbReference>
<dbReference type="InterPro" id="IPR015915">
    <property type="entry name" value="Kelch-typ_b-propeller"/>
</dbReference>
<dbReference type="PANTHER" id="PTHR46580">
    <property type="entry name" value="SENSOR KINASE-RELATED"/>
    <property type="match status" value="1"/>
</dbReference>